<organism evidence="3 4">
    <name type="scientific">Gadus morhua</name>
    <name type="common">Atlantic cod</name>
    <dbReference type="NCBI Taxonomy" id="8049"/>
    <lineage>
        <taxon>Eukaryota</taxon>
        <taxon>Metazoa</taxon>
        <taxon>Chordata</taxon>
        <taxon>Craniata</taxon>
        <taxon>Vertebrata</taxon>
        <taxon>Euteleostomi</taxon>
        <taxon>Actinopterygii</taxon>
        <taxon>Neopterygii</taxon>
        <taxon>Teleostei</taxon>
        <taxon>Neoteleostei</taxon>
        <taxon>Acanthomorphata</taxon>
        <taxon>Zeiogadaria</taxon>
        <taxon>Gadariae</taxon>
        <taxon>Gadiformes</taxon>
        <taxon>Gadoidei</taxon>
        <taxon>Gadidae</taxon>
        <taxon>Gadus</taxon>
    </lineage>
</organism>
<dbReference type="GO" id="GO:0004252">
    <property type="term" value="F:serine-type endopeptidase activity"/>
    <property type="evidence" value="ECO:0007669"/>
    <property type="project" value="UniProtKB-EC"/>
</dbReference>
<dbReference type="PROSITE" id="PS00135">
    <property type="entry name" value="TRYPSIN_SER"/>
    <property type="match status" value="1"/>
</dbReference>
<dbReference type="InterPro" id="IPR033116">
    <property type="entry name" value="TRYPSIN_SER"/>
</dbReference>
<dbReference type="InterPro" id="IPR001254">
    <property type="entry name" value="Trypsin_dom"/>
</dbReference>
<dbReference type="InterPro" id="IPR043504">
    <property type="entry name" value="Peptidase_S1_PA_chymotrypsin"/>
</dbReference>
<dbReference type="AlphaFoldDB" id="A0A8C4Z8H5"/>
<evidence type="ECO:0000256" key="1">
    <source>
        <dbReference type="ARBA" id="ARBA00023157"/>
    </source>
</evidence>
<name>A0A8C4Z8H5_GADMO</name>
<dbReference type="PANTHER" id="PTHR24271:SF80">
    <property type="entry name" value="GRANZYME 3, TANDEM DUPLICATE 1-RELATED"/>
    <property type="match status" value="1"/>
</dbReference>
<dbReference type="Pfam" id="PF00089">
    <property type="entry name" value="Trypsin"/>
    <property type="match status" value="1"/>
</dbReference>
<protein>
    <recommendedName>
        <fullName evidence="2">Peptidase S1 domain-containing protein</fullName>
    </recommendedName>
</protein>
<reference evidence="3" key="2">
    <citation type="submission" date="2025-09" db="UniProtKB">
        <authorList>
            <consortium name="Ensembl"/>
        </authorList>
    </citation>
    <scope>IDENTIFICATION</scope>
</reference>
<sequence>ASICRTSKTFQGQRQDIETSLSLSCTHSPNNLNVFVVKGASDSGIVEGTESKPHSRPYMVSLQQQEGKHHCGGALVRKDFVLTSAHCNKLGLTAVLGAHNITKEEKSQQRIQVARYHVHPNYKDGLFGFDVMLLKLKTNSILNKYVKPIGLPKKDKRILANIKCSVAGWGMRLPSTAASDVLRETAVKTRFVHECQYIWPGYFNSSQIICTHSSGKKGGICQGDSGGPLICGRDAQGIAAYTWPGKCDDPKYPHIFMKIPSFVQWIKEMHRVSHSVSFYGWNVSCE</sequence>
<proteinExistence type="predicted"/>
<dbReference type="Gene3D" id="2.40.10.10">
    <property type="entry name" value="Trypsin-like serine proteases"/>
    <property type="match status" value="1"/>
</dbReference>
<feature type="domain" description="Peptidase S1" evidence="2">
    <location>
        <begin position="45"/>
        <end position="271"/>
    </location>
</feature>
<dbReference type="SMART" id="SM00020">
    <property type="entry name" value="Tryp_SPc"/>
    <property type="match status" value="1"/>
</dbReference>
<evidence type="ECO:0000313" key="4">
    <source>
        <dbReference type="Proteomes" id="UP000694546"/>
    </source>
</evidence>
<dbReference type="OMA" id="FQGQHSC"/>
<dbReference type="GO" id="GO:0005576">
    <property type="term" value="C:extracellular region"/>
    <property type="evidence" value="ECO:0007669"/>
    <property type="project" value="UniProtKB-SubCell"/>
</dbReference>
<dbReference type="GeneTree" id="ENSGT00910000144271"/>
<dbReference type="Proteomes" id="UP000694546">
    <property type="component" value="Chromosome 20"/>
</dbReference>
<keyword evidence="4" id="KW-1185">Reference proteome</keyword>
<dbReference type="Ensembl" id="ENSGMOT00000009738.2">
    <property type="protein sequence ID" value="ENSGMOP00000009482.2"/>
    <property type="gene ID" value="ENSGMOG00000008868.2"/>
</dbReference>
<dbReference type="PRINTS" id="PR00722">
    <property type="entry name" value="CHYMOTRYPSIN"/>
</dbReference>
<reference evidence="3" key="1">
    <citation type="submission" date="2025-08" db="UniProtKB">
        <authorList>
            <consortium name="Ensembl"/>
        </authorList>
    </citation>
    <scope>IDENTIFICATION</scope>
</reference>
<dbReference type="CDD" id="cd00190">
    <property type="entry name" value="Tryp_SPc"/>
    <property type="match status" value="1"/>
</dbReference>
<dbReference type="PANTHER" id="PTHR24271">
    <property type="entry name" value="KALLIKREIN-RELATED"/>
    <property type="match status" value="1"/>
</dbReference>
<evidence type="ECO:0000259" key="2">
    <source>
        <dbReference type="PROSITE" id="PS50240"/>
    </source>
</evidence>
<evidence type="ECO:0000313" key="3">
    <source>
        <dbReference type="Ensembl" id="ENSGMOP00000009482.2"/>
    </source>
</evidence>
<dbReference type="SUPFAM" id="SSF50494">
    <property type="entry name" value="Trypsin-like serine proteases"/>
    <property type="match status" value="1"/>
</dbReference>
<dbReference type="InterPro" id="IPR009003">
    <property type="entry name" value="Peptidase_S1_PA"/>
</dbReference>
<accession>A0A8C4Z8H5</accession>
<dbReference type="GO" id="GO:0006508">
    <property type="term" value="P:proteolysis"/>
    <property type="evidence" value="ECO:0007669"/>
    <property type="project" value="InterPro"/>
</dbReference>
<dbReference type="InterPro" id="IPR001314">
    <property type="entry name" value="Peptidase_S1A"/>
</dbReference>
<dbReference type="PROSITE" id="PS50240">
    <property type="entry name" value="TRYPSIN_DOM"/>
    <property type="match status" value="1"/>
</dbReference>
<keyword evidence="1" id="KW-1015">Disulfide bond</keyword>